<organism evidence="2 3">
    <name type="scientific">Panagrolaimus superbus</name>
    <dbReference type="NCBI Taxonomy" id="310955"/>
    <lineage>
        <taxon>Eukaryota</taxon>
        <taxon>Metazoa</taxon>
        <taxon>Ecdysozoa</taxon>
        <taxon>Nematoda</taxon>
        <taxon>Chromadorea</taxon>
        <taxon>Rhabditida</taxon>
        <taxon>Tylenchina</taxon>
        <taxon>Panagrolaimomorpha</taxon>
        <taxon>Panagrolaimoidea</taxon>
        <taxon>Panagrolaimidae</taxon>
        <taxon>Panagrolaimus</taxon>
    </lineage>
</organism>
<keyword evidence="2" id="KW-1185">Reference proteome</keyword>
<feature type="compositionally biased region" description="Polar residues" evidence="1">
    <location>
        <begin position="638"/>
        <end position="655"/>
    </location>
</feature>
<dbReference type="WBParaSite" id="PSU_v2.g15248.t1">
    <property type="protein sequence ID" value="PSU_v2.g15248.t1"/>
    <property type="gene ID" value="PSU_v2.g15248"/>
</dbReference>
<name>A0A914Y7J7_9BILA</name>
<feature type="compositionally biased region" description="Acidic residues" evidence="1">
    <location>
        <begin position="725"/>
        <end position="734"/>
    </location>
</feature>
<feature type="compositionally biased region" description="Polar residues" evidence="1">
    <location>
        <begin position="381"/>
        <end position="391"/>
    </location>
</feature>
<feature type="compositionally biased region" description="Low complexity" evidence="1">
    <location>
        <begin position="489"/>
        <end position="510"/>
    </location>
</feature>
<feature type="compositionally biased region" description="Polar residues" evidence="1">
    <location>
        <begin position="445"/>
        <end position="455"/>
    </location>
</feature>
<feature type="compositionally biased region" description="Low complexity" evidence="1">
    <location>
        <begin position="358"/>
        <end position="372"/>
    </location>
</feature>
<evidence type="ECO:0000313" key="3">
    <source>
        <dbReference type="WBParaSite" id="PSU_v2.g15248.t1"/>
    </source>
</evidence>
<dbReference type="Proteomes" id="UP000887577">
    <property type="component" value="Unplaced"/>
</dbReference>
<evidence type="ECO:0000256" key="1">
    <source>
        <dbReference type="SAM" id="MobiDB-lite"/>
    </source>
</evidence>
<accession>A0A914Y7J7</accession>
<feature type="compositionally biased region" description="Basic and acidic residues" evidence="1">
    <location>
        <begin position="691"/>
        <end position="707"/>
    </location>
</feature>
<feature type="region of interest" description="Disordered" evidence="1">
    <location>
        <begin position="605"/>
        <end position="755"/>
    </location>
</feature>
<reference evidence="3" key="1">
    <citation type="submission" date="2022-11" db="UniProtKB">
        <authorList>
            <consortium name="WormBaseParasite"/>
        </authorList>
    </citation>
    <scope>IDENTIFICATION</scope>
</reference>
<feature type="compositionally biased region" description="Low complexity" evidence="1">
    <location>
        <begin position="656"/>
        <end position="671"/>
    </location>
</feature>
<sequence>MSSNDNNPQQAKGIVDNIGTRVRDGVINNESQIINSHQQKSDENILFASQQQQFYHHPPQGGPPQQYTMYPSGVTYSIDPTQSGTNHQVGGIDYTMLQPQQIYQLPVYYSSETFHPQQGYEDPYQTSTSTQFQSIIGGTPAGGGAAPPHQQYHIQTAQYSGAGAEQQQNYMQQQQENSQGIIYPKVAGNATLFDNTAAKYTEDWVSRTTLIPSEMKVPPDQATIDLISHDSKVITPKNWGEGSYVVTTSSTKPIASATDQQQPLLDQQLAQLDINTFPFVSSHLSQPQQQLQQLQGGLGGGGGYALNWPGTSQQPQQQQQMYRDQNIRGYNATGAPQKTQATSWADITKRGTNNNNIINNGPPQHHQQQRPQFGGGGNNFHQDQQRGSQSAQPVIIHSQIRHERSFTGPKNILIKPVQIILDHLSGMPRTNNNMGRGTGGGPPRQYSQNLSSFSAPPQRQQQRGPPLPSLLAQHRTQNFPRNNFGAGGHHQQQQQRGQQGNNFGFTNFGGDLQQPQHHQQMPEFNPGVPPPSLPSQFRQQQQPMPPMMPPPPFPPPPFNMMNPQQQQQFFRAFISQVRPDAMMPPPGPYGFDQFGQRFFNPGYPFGPPSIPPYGGQFNRYPNFNARGQRRGGGGRGSNRFQQPRRNFQDQSTKYYSNNTQNNQQSSNQDSSIDTKSAPLDSELADSVNRGVEFDRDETKTPEPKGDTETTGSPNDENKKDLSPKEEDEEEEDLDVKENVDGEISSPPKNTTTLET</sequence>
<protein>
    <submittedName>
        <fullName evidence="3">Enamelin</fullName>
    </submittedName>
</protein>
<feature type="region of interest" description="Disordered" evidence="1">
    <location>
        <begin position="425"/>
        <end position="544"/>
    </location>
</feature>
<feature type="region of interest" description="Disordered" evidence="1">
    <location>
        <begin position="358"/>
        <end position="391"/>
    </location>
</feature>
<evidence type="ECO:0000313" key="2">
    <source>
        <dbReference type="Proteomes" id="UP000887577"/>
    </source>
</evidence>
<feature type="compositionally biased region" description="Polar residues" evidence="1">
    <location>
        <begin position="746"/>
        <end position="755"/>
    </location>
</feature>
<proteinExistence type="predicted"/>
<feature type="compositionally biased region" description="Basic and acidic residues" evidence="1">
    <location>
        <begin position="715"/>
        <end position="724"/>
    </location>
</feature>
<dbReference type="AlphaFoldDB" id="A0A914Y7J7"/>